<organism evidence="2 3">
    <name type="scientific">Streptococcus suis</name>
    <dbReference type="NCBI Taxonomy" id="1307"/>
    <lineage>
        <taxon>Bacteria</taxon>
        <taxon>Bacillati</taxon>
        <taxon>Bacillota</taxon>
        <taxon>Bacilli</taxon>
        <taxon>Lactobacillales</taxon>
        <taxon>Streptococcaceae</taxon>
        <taxon>Streptococcus</taxon>
    </lineage>
</organism>
<dbReference type="Gene3D" id="1.10.260.40">
    <property type="entry name" value="lambda repressor-like DNA-binding domains"/>
    <property type="match status" value="1"/>
</dbReference>
<evidence type="ECO:0000313" key="2">
    <source>
        <dbReference type="EMBL" id="CYV34444.1"/>
    </source>
</evidence>
<proteinExistence type="predicted"/>
<dbReference type="PROSITE" id="PS50943">
    <property type="entry name" value="HTH_CROC1"/>
    <property type="match status" value="1"/>
</dbReference>
<dbReference type="Pfam" id="PF13560">
    <property type="entry name" value="HTH_31"/>
    <property type="match status" value="1"/>
</dbReference>
<feature type="domain" description="HTH cro/C1-type" evidence="1">
    <location>
        <begin position="10"/>
        <end position="65"/>
    </location>
</feature>
<evidence type="ECO:0000313" key="3">
    <source>
        <dbReference type="Proteomes" id="UP000074356"/>
    </source>
</evidence>
<dbReference type="RefSeq" id="WP_024383080.1">
    <property type="nucleotide sequence ID" value="NZ_BCCM01000002.1"/>
</dbReference>
<reference evidence="2 3" key="1">
    <citation type="submission" date="2016-02" db="EMBL/GenBank/DDBJ databases">
        <authorList>
            <consortium name="Pathogen Informatics"/>
        </authorList>
    </citation>
    <scope>NUCLEOTIDE SEQUENCE [LARGE SCALE GENOMIC DNA]</scope>
    <source>
        <strain evidence="2 3">LSS78</strain>
    </source>
</reference>
<dbReference type="Proteomes" id="UP000074356">
    <property type="component" value="Unassembled WGS sequence"/>
</dbReference>
<dbReference type="GO" id="GO:0003677">
    <property type="term" value="F:DNA binding"/>
    <property type="evidence" value="ECO:0007669"/>
    <property type="project" value="InterPro"/>
</dbReference>
<evidence type="ECO:0000259" key="1">
    <source>
        <dbReference type="PROSITE" id="PS50943"/>
    </source>
</evidence>
<dbReference type="SUPFAM" id="SSF47413">
    <property type="entry name" value="lambda repressor-like DNA-binding domains"/>
    <property type="match status" value="1"/>
</dbReference>
<dbReference type="InterPro" id="IPR001387">
    <property type="entry name" value="Cro/C1-type_HTH"/>
</dbReference>
<dbReference type="InterPro" id="IPR010982">
    <property type="entry name" value="Lambda_DNA-bd_dom_sf"/>
</dbReference>
<dbReference type="Pfam" id="PF18710">
    <property type="entry name" value="ComR_TPR"/>
    <property type="match status" value="1"/>
</dbReference>
<dbReference type="EMBL" id="FIIB01000001">
    <property type="protein sequence ID" value="CYV34444.1"/>
    <property type="molecule type" value="Genomic_DNA"/>
</dbReference>
<dbReference type="AlphaFoldDB" id="A0A116P322"/>
<dbReference type="SMART" id="SM00530">
    <property type="entry name" value="HTH_XRE"/>
    <property type="match status" value="1"/>
</dbReference>
<protein>
    <submittedName>
        <fullName evidence="2">XRE family transcriptional regulator</fullName>
    </submittedName>
</protein>
<name>A0A116P322_STRSU</name>
<sequence length="305" mass="36253">MNDKEFGQRVRQLRESASMTREQFCDDELELSVRQLTRIEAGASKPTFSKIQYIATRLGMGLYELMPDYVSLPERYSKLKFDVLRTPTYGNEDLAEKRDAMMTEIYDDYYDELPEEEKIVVDTLCSLFDVLDTDSQEYGKEILDDYLHQSYHRSKLSINDLMILRLFIEHCQLEDLSVGTSNYALFTDLIEKLPQSIYDVHSESLFIVRDLFLAIVRILFSKELYDHIPVYIEKIENIMELSQDFQKKPILNLVKWKYELKVQHNHEIAERYYNEAITFASLLNQFHLKEKLQMEWEKDTQSLKR</sequence>
<accession>A0A116P322</accession>
<dbReference type="InterPro" id="IPR040799">
    <property type="entry name" value="ComR_TPR"/>
</dbReference>
<gene>
    <name evidence="2" type="ORF">ERS132440_00049</name>
</gene>